<protein>
    <submittedName>
        <fullName evidence="1">Uncharacterized protein</fullName>
    </submittedName>
</protein>
<organism evidence="1 2">
    <name type="scientific">Actinoallomurus vinaceus</name>
    <dbReference type="NCBI Taxonomy" id="1080074"/>
    <lineage>
        <taxon>Bacteria</taxon>
        <taxon>Bacillati</taxon>
        <taxon>Actinomycetota</taxon>
        <taxon>Actinomycetes</taxon>
        <taxon>Streptosporangiales</taxon>
        <taxon>Thermomonosporaceae</taxon>
        <taxon>Actinoallomurus</taxon>
    </lineage>
</organism>
<reference evidence="2" key="1">
    <citation type="journal article" date="2019" name="Int. J. Syst. Evol. Microbiol.">
        <title>The Global Catalogue of Microorganisms (GCM) 10K type strain sequencing project: providing services to taxonomists for standard genome sequencing and annotation.</title>
        <authorList>
            <consortium name="The Broad Institute Genomics Platform"/>
            <consortium name="The Broad Institute Genome Sequencing Center for Infectious Disease"/>
            <person name="Wu L."/>
            <person name="Ma J."/>
        </authorList>
    </citation>
    <scope>NUCLEOTIDE SEQUENCE [LARGE SCALE GENOMIC DNA]</scope>
    <source>
        <strain evidence="2">JCM 17939</strain>
    </source>
</reference>
<evidence type="ECO:0000313" key="2">
    <source>
        <dbReference type="Proteomes" id="UP001501442"/>
    </source>
</evidence>
<keyword evidence="2" id="KW-1185">Reference proteome</keyword>
<proteinExistence type="predicted"/>
<dbReference type="EMBL" id="BAABHK010000020">
    <property type="protein sequence ID" value="GAA4637822.1"/>
    <property type="molecule type" value="Genomic_DNA"/>
</dbReference>
<gene>
    <name evidence="1" type="ORF">GCM10023196_093190</name>
</gene>
<dbReference type="Proteomes" id="UP001501442">
    <property type="component" value="Unassembled WGS sequence"/>
</dbReference>
<comment type="caution">
    <text evidence="1">The sequence shown here is derived from an EMBL/GenBank/DDBJ whole genome shotgun (WGS) entry which is preliminary data.</text>
</comment>
<evidence type="ECO:0000313" key="1">
    <source>
        <dbReference type="EMBL" id="GAA4637822.1"/>
    </source>
</evidence>
<name>A0ABP8UTJ9_9ACTN</name>
<sequence length="98" mass="10856">MIWSAILDRRMRIVVEPLAGSVREQTVDRILGASRNQSEVVMGRKKAAYRVMSEPNDPRFVDYGIPISERPVPGSRETGVRLGLWVLGAMVTGFIAGN</sequence>
<accession>A0ABP8UTJ9</accession>
<dbReference type="RefSeq" id="WP_345441018.1">
    <property type="nucleotide sequence ID" value="NZ_BAABHK010000020.1"/>
</dbReference>